<organism evidence="3">
    <name type="scientific">candidate division WOR-3 bacterium</name>
    <dbReference type="NCBI Taxonomy" id="2052148"/>
    <lineage>
        <taxon>Bacteria</taxon>
        <taxon>Bacteria division WOR-3</taxon>
    </lineage>
</organism>
<dbReference type="PANTHER" id="PTHR36842:SF1">
    <property type="entry name" value="PROTEIN TOLB"/>
    <property type="match status" value="1"/>
</dbReference>
<accession>A0A7V0XEW9</accession>
<dbReference type="PANTHER" id="PTHR36842">
    <property type="entry name" value="PROTEIN TOLB HOMOLOG"/>
    <property type="match status" value="1"/>
</dbReference>
<evidence type="ECO:0000313" key="3">
    <source>
        <dbReference type="EMBL" id="HDQ99035.1"/>
    </source>
</evidence>
<gene>
    <name evidence="3" type="ORF">ENN51_01930</name>
</gene>
<dbReference type="InterPro" id="IPR011659">
    <property type="entry name" value="WD40"/>
</dbReference>
<evidence type="ECO:0000256" key="2">
    <source>
        <dbReference type="SAM" id="MobiDB-lite"/>
    </source>
</evidence>
<proteinExistence type="inferred from homology"/>
<comment type="caution">
    <text evidence="3">The sequence shown here is derived from an EMBL/GenBank/DDBJ whole genome shotgun (WGS) entry which is preliminary data.</text>
</comment>
<feature type="compositionally biased region" description="Basic and acidic residues" evidence="2">
    <location>
        <begin position="574"/>
        <end position="583"/>
    </location>
</feature>
<feature type="region of interest" description="Disordered" evidence="2">
    <location>
        <begin position="567"/>
        <end position="595"/>
    </location>
</feature>
<dbReference type="InterPro" id="IPR011042">
    <property type="entry name" value="6-blade_b-propeller_TolB-like"/>
</dbReference>
<dbReference type="AlphaFoldDB" id="A0A7V0XEW9"/>
<evidence type="ECO:0008006" key="4">
    <source>
        <dbReference type="Google" id="ProtNLM"/>
    </source>
</evidence>
<dbReference type="SUPFAM" id="SSF82171">
    <property type="entry name" value="DPP6 N-terminal domain-like"/>
    <property type="match status" value="1"/>
</dbReference>
<dbReference type="Gene3D" id="2.40.160.50">
    <property type="entry name" value="membrane protein fhac: a member of the omp85/tpsb transporter family"/>
    <property type="match status" value="1"/>
</dbReference>
<sequence length="935" mass="103118">MTLLLALVLLGQVPGSVTVDPALNWYTFETANFAVHFSSPNRHRPEAADSALGHRVALLCEEAHAVLVPFARWTPRERTDVVVADFFDYANGWAAPVPRNTITIIPTLPAGNRVAFDDWLYTLIVHEYAHVLQLDMIRGVPAFLRRVFGRAIVTGPLAPFWLIEGWAMKAESAFTGRGRVGSAEEDMMLRAAADTNRLLPVDRAAHYGLERWPGGSAPYLYGGAFYRWVEKHSLSSSDTIWPTYHRSRAGALPFSVETHARRVFGRRFPALWRDWHADLRRHADSVGRELEAGGLTRPRPVTTEGWYAAAPLWSRSGRKIYYLSRDGTEYPAIKAVSPATGATRVLHRGLVGGQLSLTPDNRLLFAERNVVRNYYEYSDLWALDLATGRPARLTRGLRASEPDCAPDSIRVVFVLHHGGMTDLAILDLRDGSVENITNTAEPTGYSRPRFSPDGRYIAVAVNRFDGRTAVEVLDSRTGWVIPVVDDRAVNLAPAWSPVGGWLYFVSDRSGVFNIHAWSPDRDALYHCTNARWGLFEPAVAPDNRSLAVTAFGPDGFDIAVLPLDPESWTPEAAPETREKERKGIPSPPEDSRPTAPTLYYYTPLPSLAPALWFPLPMPESDGWTFGAITLGWDALQRHRYTLAAGWRTGGRPGPRLIADYGYSGIRPDLALETDLALDRQVLGAFTRLPFRRTRNTTTLTLGLRAEREEEIGLRLLSGFARSHARSYRLSVAPEEGGTIGVSAALEHRSALGLRNRLSVFHDFRHWYRLPGRTSLRARVAFGVATGDASADSAWRLVPGPAALGVRGFAAASERRAAHVLLAGVETRTPLWRVERGIGNAPVFLSNFNAAAFVEGGLLRRNWLPDAEELGRARLGAGLELRADLILGHMVPAQLKAGAAIGTRPDDWPLSQQLYFGIESALIAGLLNEAGIVVPN</sequence>
<dbReference type="Gene3D" id="2.120.10.30">
    <property type="entry name" value="TolB, C-terminal domain"/>
    <property type="match status" value="2"/>
</dbReference>
<dbReference type="Pfam" id="PF07676">
    <property type="entry name" value="PD40"/>
    <property type="match status" value="2"/>
</dbReference>
<evidence type="ECO:0000256" key="1">
    <source>
        <dbReference type="ARBA" id="ARBA00009820"/>
    </source>
</evidence>
<name>A0A7V0XEW9_UNCW3</name>
<dbReference type="EMBL" id="DSBX01000073">
    <property type="protein sequence ID" value="HDQ99035.1"/>
    <property type="molecule type" value="Genomic_DNA"/>
</dbReference>
<dbReference type="Proteomes" id="UP000885672">
    <property type="component" value="Unassembled WGS sequence"/>
</dbReference>
<comment type="similarity">
    <text evidence="1">Belongs to the TolB family.</text>
</comment>
<protein>
    <recommendedName>
        <fullName evidence="4">Bacterial surface antigen (D15) domain-containing protein</fullName>
    </recommendedName>
</protein>
<reference evidence="3" key="1">
    <citation type="journal article" date="2020" name="mSystems">
        <title>Genome- and Community-Level Interaction Insights into Carbon Utilization and Element Cycling Functions of Hydrothermarchaeota in Hydrothermal Sediment.</title>
        <authorList>
            <person name="Zhou Z."/>
            <person name="Liu Y."/>
            <person name="Xu W."/>
            <person name="Pan J."/>
            <person name="Luo Z.H."/>
            <person name="Li M."/>
        </authorList>
    </citation>
    <scope>NUCLEOTIDE SEQUENCE [LARGE SCALE GENOMIC DNA]</scope>
    <source>
        <strain evidence="3">SpSt-1182</strain>
    </source>
</reference>